<keyword evidence="12" id="KW-1185">Reference proteome</keyword>
<name>A0ABV9PTY9_9ACTN</name>
<dbReference type="EMBL" id="JBHSHP010000055">
    <property type="protein sequence ID" value="MFC4755914.1"/>
    <property type="molecule type" value="Genomic_DNA"/>
</dbReference>
<dbReference type="NCBIfam" id="NF001854">
    <property type="entry name" value="PRK00575.1"/>
    <property type="match status" value="1"/>
</dbReference>
<reference evidence="12" key="1">
    <citation type="journal article" date="2019" name="Int. J. Syst. Evol. Microbiol.">
        <title>The Global Catalogue of Microorganisms (GCM) 10K type strain sequencing project: providing services to taxonomists for standard genome sequencing and annotation.</title>
        <authorList>
            <consortium name="The Broad Institute Genomics Platform"/>
            <consortium name="The Broad Institute Genome Sequencing Center for Infectious Disease"/>
            <person name="Wu L."/>
            <person name="Ma J."/>
        </authorList>
    </citation>
    <scope>NUCLEOTIDE SEQUENCE [LARGE SCALE GENOMIC DNA]</scope>
    <source>
        <strain evidence="12">JCM 11882</strain>
    </source>
</reference>
<dbReference type="RefSeq" id="WP_344996025.1">
    <property type="nucleotide sequence ID" value="NZ_BAABCD010000054.1"/>
</dbReference>
<proteinExistence type="inferred from homology"/>
<gene>
    <name evidence="9 11" type="primary">tatA</name>
    <name evidence="11" type="ORF">ACFO7U_14170</name>
</gene>
<keyword evidence="2 9" id="KW-0813">Transport</keyword>
<evidence type="ECO:0000256" key="10">
    <source>
        <dbReference type="SAM" id="MobiDB-lite"/>
    </source>
</evidence>
<comment type="similarity">
    <text evidence="9">Belongs to the TatA/E family.</text>
</comment>
<dbReference type="Proteomes" id="UP001595836">
    <property type="component" value="Unassembled WGS sequence"/>
</dbReference>
<keyword evidence="5 9" id="KW-0653">Protein transport</keyword>
<keyword evidence="3 9" id="KW-1003">Cell membrane</keyword>
<dbReference type="Gene3D" id="1.20.5.3310">
    <property type="match status" value="1"/>
</dbReference>
<dbReference type="PANTHER" id="PTHR42982:SF8">
    <property type="entry name" value="SEC-INDEPENDENT PROTEIN TRANSLOCASE PROTEIN TATA"/>
    <property type="match status" value="1"/>
</dbReference>
<evidence type="ECO:0000256" key="5">
    <source>
        <dbReference type="ARBA" id="ARBA00022927"/>
    </source>
</evidence>
<sequence>MGALSIWHWLIVLAVVLLLFGSKKLPDAARGLGRSMRIFKSEMKEMQNDGSPAETDEPQALTQGQPNAAQYVQPQSQQPAPAPQYQQPVSQPQPHPQQHQTPAAPQQPQQHSDPTAPYQGGQGQ</sequence>
<evidence type="ECO:0000256" key="7">
    <source>
        <dbReference type="ARBA" id="ARBA00023010"/>
    </source>
</evidence>
<keyword evidence="8 9" id="KW-0472">Membrane</keyword>
<dbReference type="PANTHER" id="PTHR42982">
    <property type="entry name" value="SEC-INDEPENDENT PROTEIN TRANSLOCASE PROTEIN TATA"/>
    <property type="match status" value="1"/>
</dbReference>
<evidence type="ECO:0000256" key="2">
    <source>
        <dbReference type="ARBA" id="ARBA00022448"/>
    </source>
</evidence>
<evidence type="ECO:0000256" key="3">
    <source>
        <dbReference type="ARBA" id="ARBA00022475"/>
    </source>
</evidence>
<dbReference type="NCBIfam" id="TIGR01411">
    <property type="entry name" value="tatAE"/>
    <property type="match status" value="1"/>
</dbReference>
<keyword evidence="7 9" id="KW-0811">Translocation</keyword>
<evidence type="ECO:0000256" key="4">
    <source>
        <dbReference type="ARBA" id="ARBA00022692"/>
    </source>
</evidence>
<accession>A0ABV9PTY9</accession>
<evidence type="ECO:0000313" key="11">
    <source>
        <dbReference type="EMBL" id="MFC4755914.1"/>
    </source>
</evidence>
<keyword evidence="4 9" id="KW-0812">Transmembrane</keyword>
<dbReference type="Pfam" id="PF02416">
    <property type="entry name" value="TatA_B_E"/>
    <property type="match status" value="1"/>
</dbReference>
<organism evidence="11 12">
    <name type="scientific">Dietzia aurantiaca</name>
    <dbReference type="NCBI Taxonomy" id="983873"/>
    <lineage>
        <taxon>Bacteria</taxon>
        <taxon>Bacillati</taxon>
        <taxon>Actinomycetota</taxon>
        <taxon>Actinomycetes</taxon>
        <taxon>Mycobacteriales</taxon>
        <taxon>Dietziaceae</taxon>
        <taxon>Dietzia</taxon>
    </lineage>
</organism>
<protein>
    <recommendedName>
        <fullName evidence="9">Sec-independent protein translocase protein TatA</fullName>
    </recommendedName>
</protein>
<comment type="caution">
    <text evidence="11">The sequence shown here is derived from an EMBL/GenBank/DDBJ whole genome shotgun (WGS) entry which is preliminary data.</text>
</comment>
<evidence type="ECO:0000256" key="6">
    <source>
        <dbReference type="ARBA" id="ARBA00022989"/>
    </source>
</evidence>
<evidence type="ECO:0000256" key="1">
    <source>
        <dbReference type="ARBA" id="ARBA00004162"/>
    </source>
</evidence>
<comment type="subcellular location">
    <subcellularLocation>
        <location evidence="1 9">Cell membrane</location>
        <topology evidence="1 9">Single-pass membrane protein</topology>
    </subcellularLocation>
</comment>
<dbReference type="InterPro" id="IPR003369">
    <property type="entry name" value="TatA/B/E"/>
</dbReference>
<keyword evidence="6 9" id="KW-1133">Transmembrane helix</keyword>
<feature type="transmembrane region" description="Helical" evidence="9">
    <location>
        <begin position="6"/>
        <end position="22"/>
    </location>
</feature>
<dbReference type="InterPro" id="IPR006312">
    <property type="entry name" value="TatA/E"/>
</dbReference>
<comment type="function">
    <text evidence="9">Part of the twin-arginine translocation (Tat) system that transports large folded proteins containing a characteristic twin-arginine motif in their signal peptide across membranes. TatA could form the protein-conducting channel of the Tat system.</text>
</comment>
<feature type="region of interest" description="Disordered" evidence="10">
    <location>
        <begin position="41"/>
        <end position="124"/>
    </location>
</feature>
<dbReference type="HAMAP" id="MF_00236">
    <property type="entry name" value="TatA_E"/>
    <property type="match status" value="1"/>
</dbReference>
<evidence type="ECO:0000256" key="8">
    <source>
        <dbReference type="ARBA" id="ARBA00023136"/>
    </source>
</evidence>
<comment type="subunit">
    <text evidence="9">The Tat system comprises two distinct complexes: a TatABC complex, containing multiple copies of TatA, TatB and TatC subunits, and a separate TatA complex, containing only TatA subunits. Substrates initially bind to the TatABC complex, which probably triggers association of the separate TatA complex to form the active translocon.</text>
</comment>
<feature type="compositionally biased region" description="Low complexity" evidence="10">
    <location>
        <begin position="68"/>
        <end position="110"/>
    </location>
</feature>
<evidence type="ECO:0000313" key="12">
    <source>
        <dbReference type="Proteomes" id="UP001595836"/>
    </source>
</evidence>
<evidence type="ECO:0000256" key="9">
    <source>
        <dbReference type="HAMAP-Rule" id="MF_00236"/>
    </source>
</evidence>